<dbReference type="PANTHER" id="PTHR12507">
    <property type="entry name" value="REDUCED GROWTH PHENOTYPE 1 RGP1, YEAST -RELATED"/>
    <property type="match status" value="1"/>
</dbReference>
<feature type="compositionally biased region" description="Pro residues" evidence="1">
    <location>
        <begin position="845"/>
        <end position="856"/>
    </location>
</feature>
<feature type="region of interest" description="Disordered" evidence="1">
    <location>
        <begin position="501"/>
        <end position="520"/>
    </location>
</feature>
<feature type="compositionally biased region" description="Low complexity" evidence="1">
    <location>
        <begin position="501"/>
        <end position="513"/>
    </location>
</feature>
<feature type="region of interest" description="Disordered" evidence="1">
    <location>
        <begin position="841"/>
        <end position="866"/>
    </location>
</feature>
<name>A0AAD7MSF8_9AGAR</name>
<feature type="compositionally biased region" description="Low complexity" evidence="1">
    <location>
        <begin position="552"/>
        <end position="564"/>
    </location>
</feature>
<dbReference type="EMBL" id="JARJLG010000188">
    <property type="protein sequence ID" value="KAJ7730664.1"/>
    <property type="molecule type" value="Genomic_DNA"/>
</dbReference>
<comment type="caution">
    <text evidence="2">The sequence shown here is derived from an EMBL/GenBank/DDBJ whole genome shotgun (WGS) entry which is preliminary data.</text>
</comment>
<proteinExistence type="predicted"/>
<dbReference type="Pfam" id="PF08737">
    <property type="entry name" value="Rgp1"/>
    <property type="match status" value="1"/>
</dbReference>
<reference evidence="2" key="1">
    <citation type="submission" date="2023-03" db="EMBL/GenBank/DDBJ databases">
        <title>Massive genome expansion in bonnet fungi (Mycena s.s.) driven by repeated elements and novel gene families across ecological guilds.</title>
        <authorList>
            <consortium name="Lawrence Berkeley National Laboratory"/>
            <person name="Harder C.B."/>
            <person name="Miyauchi S."/>
            <person name="Viragh M."/>
            <person name="Kuo A."/>
            <person name="Thoen E."/>
            <person name="Andreopoulos B."/>
            <person name="Lu D."/>
            <person name="Skrede I."/>
            <person name="Drula E."/>
            <person name="Henrissat B."/>
            <person name="Morin E."/>
            <person name="Kohler A."/>
            <person name="Barry K."/>
            <person name="LaButti K."/>
            <person name="Morin E."/>
            <person name="Salamov A."/>
            <person name="Lipzen A."/>
            <person name="Mereny Z."/>
            <person name="Hegedus B."/>
            <person name="Baldrian P."/>
            <person name="Stursova M."/>
            <person name="Weitz H."/>
            <person name="Taylor A."/>
            <person name="Grigoriev I.V."/>
            <person name="Nagy L.G."/>
            <person name="Martin F."/>
            <person name="Kauserud H."/>
        </authorList>
    </citation>
    <scope>NUCLEOTIDE SEQUENCE</scope>
    <source>
        <strain evidence="2">CBHHK188m</strain>
    </source>
</reference>
<keyword evidence="3" id="KW-1185">Reference proteome</keyword>
<dbReference type="InterPro" id="IPR014848">
    <property type="entry name" value="Rgp1"/>
</dbReference>
<dbReference type="AlphaFoldDB" id="A0AAD7MSF8"/>
<gene>
    <name evidence="2" type="ORF">DFH07DRAFT_756171</name>
</gene>
<feature type="region of interest" description="Disordered" evidence="1">
    <location>
        <begin position="246"/>
        <end position="317"/>
    </location>
</feature>
<organism evidence="2 3">
    <name type="scientific">Mycena maculata</name>
    <dbReference type="NCBI Taxonomy" id="230809"/>
    <lineage>
        <taxon>Eukaryota</taxon>
        <taxon>Fungi</taxon>
        <taxon>Dikarya</taxon>
        <taxon>Basidiomycota</taxon>
        <taxon>Agaricomycotina</taxon>
        <taxon>Agaricomycetes</taxon>
        <taxon>Agaricomycetidae</taxon>
        <taxon>Agaricales</taxon>
        <taxon>Marasmiineae</taxon>
        <taxon>Mycenaceae</taxon>
        <taxon>Mycena</taxon>
    </lineage>
</organism>
<feature type="compositionally biased region" description="Pro residues" evidence="1">
    <location>
        <begin position="301"/>
        <end position="311"/>
    </location>
</feature>
<dbReference type="Proteomes" id="UP001215280">
    <property type="component" value="Unassembled WGS sequence"/>
</dbReference>
<feature type="region of interest" description="Disordered" evidence="1">
    <location>
        <begin position="34"/>
        <end position="118"/>
    </location>
</feature>
<feature type="compositionally biased region" description="Basic and acidic residues" evidence="1">
    <location>
        <begin position="594"/>
        <end position="608"/>
    </location>
</feature>
<feature type="compositionally biased region" description="Basic and acidic residues" evidence="1">
    <location>
        <begin position="565"/>
        <end position="581"/>
    </location>
</feature>
<protein>
    <submittedName>
        <fullName evidence="2">Rgp1-domain-containing protein</fullName>
    </submittedName>
</protein>
<feature type="region of interest" description="Disordered" evidence="1">
    <location>
        <begin position="552"/>
        <end position="608"/>
    </location>
</feature>
<evidence type="ECO:0000313" key="3">
    <source>
        <dbReference type="Proteomes" id="UP001215280"/>
    </source>
</evidence>
<evidence type="ECO:0000313" key="2">
    <source>
        <dbReference type="EMBL" id="KAJ7730664.1"/>
    </source>
</evidence>
<accession>A0AAD7MSF8</accession>
<sequence>MADLDPAVRIVVTPAQSSYFAGEPFAVTITFTNTRSKSPEAAPSRPHSTQGHKRNAHSISSAPIARPPTSPGTPRTPRTAMPPIPREDKDRPGRKGLIGRTSNTGSPIVPPQSPQTGSLPALVELRRKRMLAKSLSVSIAPPDFSLANGRGGTPRSATFSPECAFPFPPTSAPPALPASVSRRSDTLPLAASHPHARKHSVLDGQQIQLQHVVAASPVSPGGTQTPSASSSTFSLALDPIAESAVSASSSFPYPPTPSPDSPTLGPGYDPQPQSPALGPGSAQPRAYPPRRATAHAELGRGPPPLPMPPPLRSAARTAPLSVPPHTELLLYAYASLSGRTVLAPLAGAGTPALASLKAALRRPPRGGGSLSLQAASGAGTSNLGLGMAGSGVVGRHRRASSFSAGLRALGLWGRGASGVEVGMGIGADGDGEEDAEAPLPTLDVPPEMLAVDLRLGPGESRSYTYTLPLPPSLPPTFKGRTLRFSYELSVGVCRASPSAFPSHSNSFNSSSTAGKGGGGSVSRLMKVPIRVYNHVAVERPARAYDLRWPVLPSSAPPSASASSSAKREWGKEERPRARVEEVVAPSSSTTLVLREGKGQAGKEAEREDGVKELGRYAARLLAATSGAVGLGEGEGEEGEGRDAGKGGLSGCREAVEVLTRNLKKVSYDITKDGVTVAVLTLPKSAFRLGETVHGVVEVNWRAGRGRVVQLTALLEAHESLPPALAAQPRTPATARYLRRVHAEHHARFVLGTLRLGFALDIPSDGSPAFGVVASGTDGTEGGEVAGGLEWRVRLCLLVGVAAEGSDVGTEGVRAKGLVRDAGDGGRGAWGAAWRAPARLGVLERTPPPPPPPPQRPQTPQKEEKSGWGAWVAASFLGGREAGYHDGDEFDEFGEDVEGGVDGEGEDYGYDGVKSDGAGGVGVGVRYGGREDAWGEVKTEMVECVVPVRVWAGNTAFRAGEVVFDV</sequence>
<evidence type="ECO:0000256" key="1">
    <source>
        <dbReference type="SAM" id="MobiDB-lite"/>
    </source>
</evidence>